<dbReference type="EMBL" id="JAWDJW010003232">
    <property type="protein sequence ID" value="KAK3077083.1"/>
    <property type="molecule type" value="Genomic_DNA"/>
</dbReference>
<accession>A0ACC3DKA4</accession>
<sequence length="277" mass="29741">MFNFTPLLGAQSSSAASQSLLELDGGVKVLIDVGWDESFDAEKLRQLEKQTPTLSLILLTHATTAHLGAFAHCCKHFPLFARIPVYATNPVIALGRTLLQDLYASTPQAAATIPPSALSESAYSFPGYQNGQNPNILLQPPTTEEIAMYFNLIHPLKYSQPHEPIPSTFSPPLNGLTITAYSAGHTLGGTIWHIQHMLESIVYSVDWNQAKEHVLSGAAWLGGAGAGGAEVAEQLRRPTAMVCSTRGAERVALAGGLRKRDELLMGLVKDTVRNGGT</sequence>
<gene>
    <name evidence="1" type="ORF">LTS18_011254</name>
</gene>
<feature type="non-terminal residue" evidence="1">
    <location>
        <position position="277"/>
    </location>
</feature>
<protein>
    <submittedName>
        <fullName evidence="1">Uncharacterized protein</fullName>
    </submittedName>
</protein>
<proteinExistence type="predicted"/>
<dbReference type="Proteomes" id="UP001186974">
    <property type="component" value="Unassembled WGS sequence"/>
</dbReference>
<name>A0ACC3DKA4_9PEZI</name>
<organism evidence="1 2">
    <name type="scientific">Coniosporium uncinatum</name>
    <dbReference type="NCBI Taxonomy" id="93489"/>
    <lineage>
        <taxon>Eukaryota</taxon>
        <taxon>Fungi</taxon>
        <taxon>Dikarya</taxon>
        <taxon>Ascomycota</taxon>
        <taxon>Pezizomycotina</taxon>
        <taxon>Dothideomycetes</taxon>
        <taxon>Dothideomycetes incertae sedis</taxon>
        <taxon>Coniosporium</taxon>
    </lineage>
</organism>
<evidence type="ECO:0000313" key="2">
    <source>
        <dbReference type="Proteomes" id="UP001186974"/>
    </source>
</evidence>
<comment type="caution">
    <text evidence="1">The sequence shown here is derived from an EMBL/GenBank/DDBJ whole genome shotgun (WGS) entry which is preliminary data.</text>
</comment>
<reference evidence="1" key="1">
    <citation type="submission" date="2024-09" db="EMBL/GenBank/DDBJ databases">
        <title>Black Yeasts Isolated from many extreme environments.</title>
        <authorList>
            <person name="Coleine C."/>
            <person name="Stajich J.E."/>
            <person name="Selbmann L."/>
        </authorList>
    </citation>
    <scope>NUCLEOTIDE SEQUENCE</scope>
    <source>
        <strain evidence="1">CCFEE 5737</strain>
    </source>
</reference>
<evidence type="ECO:0000313" key="1">
    <source>
        <dbReference type="EMBL" id="KAK3077083.1"/>
    </source>
</evidence>
<keyword evidence="2" id="KW-1185">Reference proteome</keyword>